<protein>
    <submittedName>
        <fullName evidence="1">Uncharacterized protein</fullName>
    </submittedName>
</protein>
<organism evidence="1 2">
    <name type="scientific">Pelobates cultripes</name>
    <name type="common">Western spadefoot toad</name>
    <dbReference type="NCBI Taxonomy" id="61616"/>
    <lineage>
        <taxon>Eukaryota</taxon>
        <taxon>Metazoa</taxon>
        <taxon>Chordata</taxon>
        <taxon>Craniata</taxon>
        <taxon>Vertebrata</taxon>
        <taxon>Euteleostomi</taxon>
        <taxon>Amphibia</taxon>
        <taxon>Batrachia</taxon>
        <taxon>Anura</taxon>
        <taxon>Pelobatoidea</taxon>
        <taxon>Pelobatidae</taxon>
        <taxon>Pelobates</taxon>
    </lineage>
</organism>
<keyword evidence="2" id="KW-1185">Reference proteome</keyword>
<dbReference type="EMBL" id="OW240923">
    <property type="protein sequence ID" value="CAH2324789.1"/>
    <property type="molecule type" value="Genomic_DNA"/>
</dbReference>
<gene>
    <name evidence="1" type="ORF">PECUL_23A032706</name>
</gene>
<proteinExistence type="predicted"/>
<evidence type="ECO:0000313" key="1">
    <source>
        <dbReference type="EMBL" id="CAH2324789.1"/>
    </source>
</evidence>
<reference evidence="1" key="1">
    <citation type="submission" date="2022-03" db="EMBL/GenBank/DDBJ databases">
        <authorList>
            <person name="Alioto T."/>
            <person name="Alioto T."/>
            <person name="Gomez Garrido J."/>
        </authorList>
    </citation>
    <scope>NUCLEOTIDE SEQUENCE</scope>
</reference>
<name>A0AAD1TGS4_PELCU</name>
<sequence>MQRTLFYRCLRRQSSNQIETDAAVPLPLPFHVSVICMICKSSAILFCLRSFKENL</sequence>
<evidence type="ECO:0000313" key="2">
    <source>
        <dbReference type="Proteomes" id="UP001295444"/>
    </source>
</evidence>
<accession>A0AAD1TGS4</accession>
<dbReference type="AlphaFoldDB" id="A0AAD1TGS4"/>
<dbReference type="Proteomes" id="UP001295444">
    <property type="component" value="Chromosome 12"/>
</dbReference>